<dbReference type="InterPro" id="IPR044741">
    <property type="entry name" value="NsLTP-like"/>
</dbReference>
<dbReference type="AlphaFoldDB" id="A0ABD1LZG2"/>
<dbReference type="SUPFAM" id="SSF47699">
    <property type="entry name" value="Bifunctional inhibitor/lipid-transfer protein/seed storage 2S albumin"/>
    <property type="match status" value="1"/>
</dbReference>
<evidence type="ECO:0000259" key="1">
    <source>
        <dbReference type="SMART" id="SM00499"/>
    </source>
</evidence>
<feature type="domain" description="Bifunctional inhibitor/plant lipid transfer protein/seed storage helical" evidence="1">
    <location>
        <begin position="38"/>
        <end position="110"/>
    </location>
</feature>
<name>A0ABD1LZG2_9FABA</name>
<protein>
    <recommendedName>
        <fullName evidence="1">Bifunctional inhibitor/plant lipid transfer protein/seed storage helical domain-containing protein</fullName>
    </recommendedName>
</protein>
<organism evidence="2 3">
    <name type="scientific">Flemingia macrophylla</name>
    <dbReference type="NCBI Taxonomy" id="520843"/>
    <lineage>
        <taxon>Eukaryota</taxon>
        <taxon>Viridiplantae</taxon>
        <taxon>Streptophyta</taxon>
        <taxon>Embryophyta</taxon>
        <taxon>Tracheophyta</taxon>
        <taxon>Spermatophyta</taxon>
        <taxon>Magnoliopsida</taxon>
        <taxon>eudicotyledons</taxon>
        <taxon>Gunneridae</taxon>
        <taxon>Pentapetalae</taxon>
        <taxon>rosids</taxon>
        <taxon>fabids</taxon>
        <taxon>Fabales</taxon>
        <taxon>Fabaceae</taxon>
        <taxon>Papilionoideae</taxon>
        <taxon>50 kb inversion clade</taxon>
        <taxon>NPAAA clade</taxon>
        <taxon>indigoferoid/millettioid clade</taxon>
        <taxon>Phaseoleae</taxon>
        <taxon>Flemingia</taxon>
    </lineage>
</organism>
<proteinExistence type="predicted"/>
<dbReference type="Pfam" id="PF14368">
    <property type="entry name" value="LTP_2"/>
    <property type="match status" value="1"/>
</dbReference>
<dbReference type="Gene3D" id="1.10.110.10">
    <property type="entry name" value="Plant lipid-transfer and hydrophobic proteins"/>
    <property type="match status" value="1"/>
</dbReference>
<keyword evidence="3" id="KW-1185">Reference proteome</keyword>
<dbReference type="Proteomes" id="UP001603857">
    <property type="component" value="Unassembled WGS sequence"/>
</dbReference>
<dbReference type="PANTHER" id="PTHR33122">
    <property type="entry name" value="LIPID BINDING PROTEIN-RELATED"/>
    <property type="match status" value="1"/>
</dbReference>
<dbReference type="SMART" id="SM00499">
    <property type="entry name" value="AAI"/>
    <property type="match status" value="1"/>
</dbReference>
<sequence length="110" mass="11838">MRYIGMEASMIKKVMIVVLAMVMIGSGPMLAMGQFSFCRMPKEGLKSCLPSVSGDNPVDPSAACCSAISKADLQCFCRYKDSGLLSIYGVDPNKAMELPVKCSVVNSFHC</sequence>
<evidence type="ECO:0000313" key="3">
    <source>
        <dbReference type="Proteomes" id="UP001603857"/>
    </source>
</evidence>
<dbReference type="EMBL" id="JBGMDY010000007">
    <property type="protein sequence ID" value="KAL2328932.1"/>
    <property type="molecule type" value="Genomic_DNA"/>
</dbReference>
<evidence type="ECO:0000313" key="2">
    <source>
        <dbReference type="EMBL" id="KAL2328932.1"/>
    </source>
</evidence>
<gene>
    <name evidence="2" type="ORF">Fmac_022359</name>
</gene>
<dbReference type="InterPro" id="IPR039265">
    <property type="entry name" value="DIR1-like"/>
</dbReference>
<reference evidence="2 3" key="1">
    <citation type="submission" date="2024-08" db="EMBL/GenBank/DDBJ databases">
        <title>Insights into the chromosomal genome structure of Flemingia macrophylla.</title>
        <authorList>
            <person name="Ding Y."/>
            <person name="Zhao Y."/>
            <person name="Bi W."/>
            <person name="Wu M."/>
            <person name="Zhao G."/>
            <person name="Gong Y."/>
            <person name="Li W."/>
            <person name="Zhang P."/>
        </authorList>
    </citation>
    <scope>NUCLEOTIDE SEQUENCE [LARGE SCALE GENOMIC DNA]</scope>
    <source>
        <strain evidence="2">DYQJB</strain>
        <tissue evidence="2">Leaf</tissue>
    </source>
</reference>
<accession>A0ABD1LZG2</accession>
<dbReference type="CDD" id="cd04660">
    <property type="entry name" value="nsLTP_like"/>
    <property type="match status" value="1"/>
</dbReference>
<comment type="caution">
    <text evidence="2">The sequence shown here is derived from an EMBL/GenBank/DDBJ whole genome shotgun (WGS) entry which is preliminary data.</text>
</comment>
<dbReference type="PANTHER" id="PTHR33122:SF36">
    <property type="entry name" value="LIPID TRANSFER PROTEIN"/>
    <property type="match status" value="1"/>
</dbReference>
<dbReference type="InterPro" id="IPR016140">
    <property type="entry name" value="Bifunc_inhib/LTP/seed_store"/>
</dbReference>
<dbReference type="InterPro" id="IPR036312">
    <property type="entry name" value="Bifun_inhib/LTP/seed_sf"/>
</dbReference>